<gene>
    <name evidence="8" type="ORF">BgAZ_303920</name>
</gene>
<feature type="region of interest" description="Disordered" evidence="6">
    <location>
        <begin position="403"/>
        <end position="448"/>
    </location>
</feature>
<dbReference type="EMBL" id="JAVEPI010000003">
    <property type="protein sequence ID" value="KAK1442874.1"/>
    <property type="molecule type" value="Genomic_DNA"/>
</dbReference>
<dbReference type="AlphaFoldDB" id="A0AAD8LIL8"/>
<evidence type="ECO:0000256" key="5">
    <source>
        <dbReference type="ARBA" id="ARBA00023136"/>
    </source>
</evidence>
<evidence type="ECO:0000256" key="7">
    <source>
        <dbReference type="SAM" id="Phobius"/>
    </source>
</evidence>
<keyword evidence="4 7" id="KW-1133">Transmembrane helix</keyword>
<evidence type="ECO:0000256" key="2">
    <source>
        <dbReference type="ARBA" id="ARBA00008803"/>
    </source>
</evidence>
<comment type="subcellular location">
    <subcellularLocation>
        <location evidence="1">Membrane</location>
        <topology evidence="1">Multi-pass membrane protein</topology>
    </subcellularLocation>
</comment>
<feature type="transmembrane region" description="Helical" evidence="7">
    <location>
        <begin position="733"/>
        <end position="758"/>
    </location>
</feature>
<feature type="compositionally biased region" description="Polar residues" evidence="6">
    <location>
        <begin position="432"/>
        <end position="441"/>
    </location>
</feature>
<accession>A0AAD8LIL8</accession>
<evidence type="ECO:0000313" key="9">
    <source>
        <dbReference type="Proteomes" id="UP001230268"/>
    </source>
</evidence>
<comment type="similarity">
    <text evidence="2">Belongs to the TAPT1 family.</text>
</comment>
<feature type="compositionally biased region" description="Basic and acidic residues" evidence="6">
    <location>
        <begin position="32"/>
        <end position="55"/>
    </location>
</feature>
<dbReference type="PANTHER" id="PTHR13317">
    <property type="entry name" value="TRANSMEMBRANE ANTERIOR POSTERIOR TRANSFORMATION PROTEIN 1 HOMOLOG"/>
    <property type="match status" value="1"/>
</dbReference>
<protein>
    <submittedName>
        <fullName evidence="8">Tapt1 family protein</fullName>
    </submittedName>
</protein>
<keyword evidence="3 7" id="KW-0812">Transmembrane</keyword>
<evidence type="ECO:0000256" key="6">
    <source>
        <dbReference type="SAM" id="MobiDB-lite"/>
    </source>
</evidence>
<reference evidence="8" key="1">
    <citation type="submission" date="2023-08" db="EMBL/GenBank/DDBJ databases">
        <title>Draft sequence of the Babesia gibsoni genome.</title>
        <authorList>
            <person name="Yamagishi J.Y."/>
            <person name="Xuan X.X."/>
        </authorList>
    </citation>
    <scope>NUCLEOTIDE SEQUENCE</scope>
    <source>
        <strain evidence="8">Azabu</strain>
    </source>
</reference>
<evidence type="ECO:0000256" key="1">
    <source>
        <dbReference type="ARBA" id="ARBA00004141"/>
    </source>
</evidence>
<dbReference type="InterPro" id="IPR008010">
    <property type="entry name" value="Tatp1"/>
</dbReference>
<sequence length="777" mass="89723">MNIPEFWTSLMEFISIELHGFPHRSYVNRASHEKKATTKKEPKPSDESPASRDTTEDLDDPTNAIPDNTLGQMFILPVYLERMMVYALLLCLDALLFEMTFMPLQAIGTSIIIIVRGINWVVHSLRFKLEASMHPFSSFNVVKSDSRNVFYFSKFISNNWDMVRQKTSGESELTNHIDGTPDQRISDMQVVPNAREFDNQESDEKGDYVREFLSKLESKEYQEEKDGDTQSKFGDLQSLSRSTSMYIGSCSKKLERMTHTPSDEHSDLLLNPSEVCGFMRFLALLLALMILTHIDTSRVYHNIRGQPFIKLYVIFNMLDICERLCRSFGRDCTDLLMRCTIRVLRNAINTEKSHKKWTRNIEAEECKWATMKKEDKKDDNVLQRSVSAVPEIFELQSVSSEDEQYLPIPPKDTSPAVNRSTSHDSLLEVTPKSLSQTSPTNLHFDGLTETPEQYSDFRKMDTNSLNSSGMSRKSLDEDSKYTPETVKTTIRSLRSFNTLSPARDFMAPYAPSFPDEHKDTDYELVELFMKYLLVVSYILFHSLMHLVRVLSLNIAINSSDSAMFLLLVTNNFAEIKSTVFKKFNHISLFPIVATDAVERFHLCFDAMLVFFKMSTVEDPLKSYLLVSRWLILMFGLEVLIDYFKHSFLLKFNNIPGDIHQRYNEVLMADFLLSRCQLRQEELIGFDFEVLCKGAYAFPHIPSRRLGFMPSSMLTLIVCNIPYIRSFLTIRRFILAMCIWLSLFSMKITISIILVAHGIRNRHHLKKLKYPMDTVTSL</sequence>
<keyword evidence="5 7" id="KW-0472">Membrane</keyword>
<evidence type="ECO:0000313" key="8">
    <source>
        <dbReference type="EMBL" id="KAK1442874.1"/>
    </source>
</evidence>
<dbReference type="GO" id="GO:0005789">
    <property type="term" value="C:endoplasmic reticulum membrane"/>
    <property type="evidence" value="ECO:0007669"/>
    <property type="project" value="TreeGrafter"/>
</dbReference>
<name>A0AAD8LIL8_BABGI</name>
<dbReference type="PANTHER" id="PTHR13317:SF4">
    <property type="entry name" value="TRANSMEMBRANE ANTERIOR POSTERIOR TRANSFORMATION PROTEIN 1 HOMOLOG"/>
    <property type="match status" value="1"/>
</dbReference>
<comment type="caution">
    <text evidence="8">The sequence shown here is derived from an EMBL/GenBank/DDBJ whole genome shotgun (WGS) entry which is preliminary data.</text>
</comment>
<feature type="region of interest" description="Disordered" evidence="6">
    <location>
        <begin position="32"/>
        <end position="64"/>
    </location>
</feature>
<dbReference type="Proteomes" id="UP001230268">
    <property type="component" value="Unassembled WGS sequence"/>
</dbReference>
<dbReference type="Pfam" id="PF05346">
    <property type="entry name" value="DUF747"/>
    <property type="match status" value="1"/>
</dbReference>
<keyword evidence="9" id="KW-1185">Reference proteome</keyword>
<proteinExistence type="inferred from homology"/>
<organism evidence="8 9">
    <name type="scientific">Babesia gibsoni</name>
    <dbReference type="NCBI Taxonomy" id="33632"/>
    <lineage>
        <taxon>Eukaryota</taxon>
        <taxon>Sar</taxon>
        <taxon>Alveolata</taxon>
        <taxon>Apicomplexa</taxon>
        <taxon>Aconoidasida</taxon>
        <taxon>Piroplasmida</taxon>
        <taxon>Babesiidae</taxon>
        <taxon>Babesia</taxon>
    </lineage>
</organism>
<evidence type="ECO:0000256" key="4">
    <source>
        <dbReference type="ARBA" id="ARBA00022989"/>
    </source>
</evidence>
<evidence type="ECO:0000256" key="3">
    <source>
        <dbReference type="ARBA" id="ARBA00022692"/>
    </source>
</evidence>